<dbReference type="SUPFAM" id="SSF55811">
    <property type="entry name" value="Nudix"/>
    <property type="match status" value="1"/>
</dbReference>
<gene>
    <name evidence="1" type="ORF">I7730_01595</name>
</gene>
<organism evidence="1">
    <name type="scientific">Vibrio vulnificus</name>
    <dbReference type="NCBI Taxonomy" id="672"/>
    <lineage>
        <taxon>Bacteria</taxon>
        <taxon>Pseudomonadati</taxon>
        <taxon>Pseudomonadota</taxon>
        <taxon>Gammaproteobacteria</taxon>
        <taxon>Vibrionales</taxon>
        <taxon>Vibrionaceae</taxon>
        <taxon>Vibrio</taxon>
    </lineage>
</organism>
<dbReference type="InterPro" id="IPR015797">
    <property type="entry name" value="NUDIX_hydrolase-like_dom_sf"/>
</dbReference>
<dbReference type="EMBL" id="DACRBY010000001">
    <property type="protein sequence ID" value="HAS8538491.1"/>
    <property type="molecule type" value="Genomic_DNA"/>
</dbReference>
<proteinExistence type="predicted"/>
<comment type="caution">
    <text evidence="1">The sequence shown here is derived from an EMBL/GenBank/DDBJ whole genome shotgun (WGS) entry which is preliminary data.</text>
</comment>
<dbReference type="CDD" id="cd18873">
    <property type="entry name" value="NUDIX_NadM_like"/>
    <property type="match status" value="1"/>
</dbReference>
<dbReference type="Proteomes" id="UP000863257">
    <property type="component" value="Unassembled WGS sequence"/>
</dbReference>
<dbReference type="InterPro" id="IPR036388">
    <property type="entry name" value="WH-like_DNA-bd_sf"/>
</dbReference>
<keyword evidence="1" id="KW-0378">Hydrolase</keyword>
<protein>
    <submittedName>
        <fullName evidence="1">NUDIX hydrolase</fullName>
    </submittedName>
</protein>
<dbReference type="GO" id="GO:0016787">
    <property type="term" value="F:hydrolase activity"/>
    <property type="evidence" value="ECO:0007669"/>
    <property type="project" value="UniProtKB-KW"/>
</dbReference>
<accession>A0A8H9K5X3</accession>
<evidence type="ECO:0000313" key="1">
    <source>
        <dbReference type="EMBL" id="HAS8538491.1"/>
    </source>
</evidence>
<name>A0A8H9K5X3_VIBVL</name>
<reference evidence="1" key="1">
    <citation type="journal article" date="2018" name="Genome Biol.">
        <title>SKESA: strategic k-mer extension for scrupulous assemblies.</title>
        <authorList>
            <person name="Souvorov A."/>
            <person name="Agarwala R."/>
            <person name="Lipman D.J."/>
        </authorList>
    </citation>
    <scope>NUCLEOTIDE SEQUENCE</scope>
    <source>
        <strain evidence="1">BCW_3452</strain>
    </source>
</reference>
<reference evidence="1" key="2">
    <citation type="submission" date="2019-01" db="EMBL/GenBank/DDBJ databases">
        <authorList>
            <consortium name="NCBI Pathogen Detection Project"/>
        </authorList>
    </citation>
    <scope>NUCLEOTIDE SEQUENCE</scope>
    <source>
        <strain evidence="1">BCW_3452</strain>
    </source>
</reference>
<dbReference type="Gene3D" id="1.10.10.10">
    <property type="entry name" value="Winged helix-like DNA-binding domain superfamily/Winged helix DNA-binding domain"/>
    <property type="match status" value="1"/>
</dbReference>
<dbReference type="Gene3D" id="3.90.79.10">
    <property type="entry name" value="Nucleoside Triphosphate Pyrophosphohydrolase"/>
    <property type="match status" value="1"/>
</dbReference>
<dbReference type="AlphaFoldDB" id="A0A8H9K5X3"/>
<sequence>MIVTIDATCFRIQALNGKHIPQVLLKKRDKPKEPAFNEYALVGGWVWESPIKGSAVFDNDIEQAFERIINTKLGADLRYAEQIPSVGSMGRDSRGWSLTVLHYALLTEKSAQEIDGKDGYMWVSVEDVLDGSFKLPFDHRYLVAKCWVSFTRKAAYSSVGLYSLPEEFTVYGAVKVFESLGVALTKQTVQNRWKKDKLIISTGNQVKEGSGPLKGTFVLNEKELTYFPISLSVEDTLGANAVIREHEKAIRAQR</sequence>